<accession>A0AA95KM07</accession>
<dbReference type="GO" id="GO:0008932">
    <property type="term" value="F:lytic endotransglycosylase activity"/>
    <property type="evidence" value="ECO:0007669"/>
    <property type="project" value="UniProtKB-UniRule"/>
</dbReference>
<evidence type="ECO:0000313" key="8">
    <source>
        <dbReference type="EMBL" id="WGZ92223.1"/>
    </source>
</evidence>
<dbReference type="GO" id="GO:0005886">
    <property type="term" value="C:plasma membrane"/>
    <property type="evidence" value="ECO:0007669"/>
    <property type="project" value="UniProtKB-SubCell"/>
</dbReference>
<feature type="site" description="Important for catalytic activity" evidence="7">
    <location>
        <position position="220"/>
    </location>
</feature>
<dbReference type="InterPro" id="IPR003770">
    <property type="entry name" value="MLTG-like"/>
</dbReference>
<dbReference type="PANTHER" id="PTHR30518">
    <property type="entry name" value="ENDOLYTIC MUREIN TRANSGLYCOSYLASE"/>
    <property type="match status" value="1"/>
</dbReference>
<dbReference type="Gene3D" id="3.30.1490.480">
    <property type="entry name" value="Endolytic murein transglycosylase"/>
    <property type="match status" value="1"/>
</dbReference>
<evidence type="ECO:0000256" key="2">
    <source>
        <dbReference type="ARBA" id="ARBA00022692"/>
    </source>
</evidence>
<comment type="similarity">
    <text evidence="7">Belongs to the transglycosylase MltG family.</text>
</comment>
<keyword evidence="5 7" id="KW-0456">Lyase</keyword>
<gene>
    <name evidence="7 8" type="primary">mltG</name>
    <name evidence="8" type="ORF">QJT80_06990</name>
</gene>
<feature type="transmembrane region" description="Helical" evidence="7">
    <location>
        <begin position="5"/>
        <end position="25"/>
    </location>
</feature>
<dbReference type="NCBIfam" id="TIGR00247">
    <property type="entry name" value="endolytic transglycosylase MltG"/>
    <property type="match status" value="1"/>
</dbReference>
<keyword evidence="2 7" id="KW-0812">Transmembrane</keyword>
<keyword evidence="3 7" id="KW-1133">Transmembrane helix</keyword>
<comment type="function">
    <text evidence="7">Functions as a peptidoglycan terminase that cleaves nascent peptidoglycan strands endolytically to terminate their elongation.</text>
</comment>
<keyword evidence="7" id="KW-0997">Cell inner membrane</keyword>
<reference evidence="8" key="2">
    <citation type="submission" date="2023-04" db="EMBL/GenBank/DDBJ databases">
        <authorList>
            <person name="Beletskiy A.V."/>
            <person name="Mardanov A.V."/>
            <person name="Ravin N.V."/>
        </authorList>
    </citation>
    <scope>NUCLEOTIDE SEQUENCE</scope>
    <source>
        <strain evidence="8">GKL-01</strain>
    </source>
</reference>
<dbReference type="Proteomes" id="UP001300672">
    <property type="component" value="Chromosome"/>
</dbReference>
<evidence type="ECO:0000256" key="3">
    <source>
        <dbReference type="ARBA" id="ARBA00022989"/>
    </source>
</evidence>
<proteinExistence type="inferred from homology"/>
<dbReference type="HAMAP" id="MF_02065">
    <property type="entry name" value="MltG"/>
    <property type="match status" value="1"/>
</dbReference>
<dbReference type="EMBL" id="CP124755">
    <property type="protein sequence ID" value="WGZ92223.1"/>
    <property type="molecule type" value="Genomic_DNA"/>
</dbReference>
<dbReference type="Gene3D" id="3.30.160.60">
    <property type="entry name" value="Classic Zinc Finger"/>
    <property type="match status" value="1"/>
</dbReference>
<name>A0AA95KM07_9GAMM</name>
<evidence type="ECO:0000256" key="5">
    <source>
        <dbReference type="ARBA" id="ARBA00023239"/>
    </source>
</evidence>
<keyword evidence="6 7" id="KW-0961">Cell wall biogenesis/degradation</keyword>
<dbReference type="AlphaFoldDB" id="A0AA95KM07"/>
<dbReference type="PANTHER" id="PTHR30518:SF2">
    <property type="entry name" value="ENDOLYTIC MUREIN TRANSGLYCOSYLASE"/>
    <property type="match status" value="1"/>
</dbReference>
<protein>
    <recommendedName>
        <fullName evidence="7">Endolytic murein transglycosylase</fullName>
        <ecNumber evidence="7">4.2.2.29</ecNumber>
    </recommendedName>
    <alternativeName>
        <fullName evidence="7">Peptidoglycan lytic transglycosylase</fullName>
    </alternativeName>
    <alternativeName>
        <fullName evidence="7">Peptidoglycan polymerization terminase</fullName>
    </alternativeName>
</protein>
<dbReference type="EC" id="4.2.2.29" evidence="7"/>
<evidence type="ECO:0000256" key="1">
    <source>
        <dbReference type="ARBA" id="ARBA00022475"/>
    </source>
</evidence>
<dbReference type="CDD" id="cd08010">
    <property type="entry name" value="MltG_like"/>
    <property type="match status" value="1"/>
</dbReference>
<keyword evidence="1 7" id="KW-1003">Cell membrane</keyword>
<evidence type="ECO:0000256" key="6">
    <source>
        <dbReference type="ARBA" id="ARBA00023316"/>
    </source>
</evidence>
<reference evidence="8" key="1">
    <citation type="journal article" date="2023" name="Int. J. Mol. Sci.">
        <title>Metagenomics Revealed a New Genus 'Candidatus Thiocaldithrix dubininis' gen. nov., sp. nov. and a New Species 'Candidatus Thiothrix putei' sp. nov. in the Family Thiotrichaceae, Some Members of Which Have Traits of Both Na+- and H+-Motive Energetics.</title>
        <authorList>
            <person name="Ravin N.V."/>
            <person name="Muntyan M.S."/>
            <person name="Smolyakov D.D."/>
            <person name="Rudenko T.S."/>
            <person name="Beletsky A.V."/>
            <person name="Mardanov A.V."/>
            <person name="Grabovich M.Y."/>
        </authorList>
    </citation>
    <scope>NUCLEOTIDE SEQUENCE</scope>
    <source>
        <strain evidence="8">GKL-01</strain>
    </source>
</reference>
<comment type="subcellular location">
    <subcellularLocation>
        <location evidence="7">Cell inner membrane</location>
        <topology evidence="7">Single-pass membrane protein</topology>
    </subcellularLocation>
</comment>
<sequence>MKKKIINIVGIVFLGLAAVLTYAYFQYNTFLKQPIVVTADNSIFSVKPGSNLAQVATQLESKGIIQDSRWFELYGRVSGKAHQLKAGEYKLENGVLPDALLSKLTSGQTIQYQLTILEGKTYKDIVAAVKQHPQLKQTLTDADYANIMAKVGGAAGMSPEGWFLPDTYNFPRNTTDLEFLQRSYKAMQTYLQKAWEKREPTTVLRTPYDALILASIVEKETGLPEERPLVARVFLNRLERGMLLQTDPSVIYGMGDKYTGNIRKTDLQTDTPYNTYTRKGLTPTPIATPSKAAIDAVLHPSNSKVIYFVATTPGGASKFSETLDEHNRAVQQYILNRNKAATPVTPVAAPAANPAAAQP</sequence>
<dbReference type="GO" id="GO:0009252">
    <property type="term" value="P:peptidoglycan biosynthetic process"/>
    <property type="evidence" value="ECO:0007669"/>
    <property type="project" value="UniProtKB-UniRule"/>
</dbReference>
<dbReference type="GO" id="GO:0071555">
    <property type="term" value="P:cell wall organization"/>
    <property type="evidence" value="ECO:0007669"/>
    <property type="project" value="UniProtKB-KW"/>
</dbReference>
<evidence type="ECO:0000256" key="4">
    <source>
        <dbReference type="ARBA" id="ARBA00023136"/>
    </source>
</evidence>
<dbReference type="Pfam" id="PF02618">
    <property type="entry name" value="YceG"/>
    <property type="match status" value="1"/>
</dbReference>
<comment type="catalytic activity">
    <reaction evidence="7">
        <text>a peptidoglycan chain = a peptidoglycan chain with N-acetyl-1,6-anhydromuramyl-[peptide] at the reducing end + a peptidoglycan chain with N-acetylglucosamine at the non-reducing end.</text>
        <dbReference type="EC" id="4.2.2.29"/>
    </reaction>
</comment>
<organism evidence="8">
    <name type="scientific">Candidatus Thiocaldithrix dubininis</name>
    <dbReference type="NCBI Taxonomy" id="3080823"/>
    <lineage>
        <taxon>Bacteria</taxon>
        <taxon>Pseudomonadati</taxon>
        <taxon>Pseudomonadota</taxon>
        <taxon>Gammaproteobacteria</taxon>
        <taxon>Thiotrichales</taxon>
        <taxon>Thiotrichaceae</taxon>
        <taxon>Candidatus Thiocaldithrix</taxon>
    </lineage>
</organism>
<evidence type="ECO:0000256" key="7">
    <source>
        <dbReference type="HAMAP-Rule" id="MF_02065"/>
    </source>
</evidence>
<dbReference type="KEGG" id="tdu:QJT80_06990"/>
<keyword evidence="4 7" id="KW-0472">Membrane</keyword>